<dbReference type="AlphaFoldDB" id="A0A016UIS2"/>
<evidence type="ECO:0000313" key="1">
    <source>
        <dbReference type="EMBL" id="EYC15279.1"/>
    </source>
</evidence>
<comment type="caution">
    <text evidence="1">The sequence shown here is derived from an EMBL/GenBank/DDBJ whole genome shotgun (WGS) entry which is preliminary data.</text>
</comment>
<dbReference type="EMBL" id="JARK01001373">
    <property type="protein sequence ID" value="EYC15279.1"/>
    <property type="molecule type" value="Genomic_DNA"/>
</dbReference>
<keyword evidence="2" id="KW-1185">Reference proteome</keyword>
<gene>
    <name evidence="1" type="primary">Acey_s0037.g3432</name>
    <name evidence="1" type="ORF">Y032_0037g3432</name>
</gene>
<reference evidence="2" key="1">
    <citation type="journal article" date="2015" name="Nat. Genet.">
        <title>The genome and transcriptome of the zoonotic hookworm Ancylostoma ceylanicum identify infection-specific gene families.</title>
        <authorList>
            <person name="Schwarz E.M."/>
            <person name="Hu Y."/>
            <person name="Antoshechkin I."/>
            <person name="Miller M.M."/>
            <person name="Sternberg P.W."/>
            <person name="Aroian R.V."/>
        </authorList>
    </citation>
    <scope>NUCLEOTIDE SEQUENCE</scope>
    <source>
        <strain evidence="2">HY135</strain>
    </source>
</reference>
<organism evidence="1 2">
    <name type="scientific">Ancylostoma ceylanicum</name>
    <dbReference type="NCBI Taxonomy" id="53326"/>
    <lineage>
        <taxon>Eukaryota</taxon>
        <taxon>Metazoa</taxon>
        <taxon>Ecdysozoa</taxon>
        <taxon>Nematoda</taxon>
        <taxon>Chromadorea</taxon>
        <taxon>Rhabditida</taxon>
        <taxon>Rhabditina</taxon>
        <taxon>Rhabditomorpha</taxon>
        <taxon>Strongyloidea</taxon>
        <taxon>Ancylostomatidae</taxon>
        <taxon>Ancylostomatinae</taxon>
        <taxon>Ancylostoma</taxon>
    </lineage>
</organism>
<protein>
    <submittedName>
        <fullName evidence="1">Uncharacterized protein</fullName>
    </submittedName>
</protein>
<sequence length="73" mass="9104">MEIKWYDNNVLMRSVWLTFFICKRKSEERDGWLRRASQTVWFCEAIHYELYRFSQHSPSIHVLIYGMMVHRYI</sequence>
<name>A0A016UIS2_9BILA</name>
<evidence type="ECO:0000313" key="2">
    <source>
        <dbReference type="Proteomes" id="UP000024635"/>
    </source>
</evidence>
<dbReference type="Proteomes" id="UP000024635">
    <property type="component" value="Unassembled WGS sequence"/>
</dbReference>
<proteinExistence type="predicted"/>
<accession>A0A016UIS2</accession>